<name>A0AAG5DEY7_ANOAO</name>
<evidence type="ECO:0000313" key="2">
    <source>
        <dbReference type="Proteomes" id="UP000075880"/>
    </source>
</evidence>
<accession>A0AAG5DEY7</accession>
<dbReference type="Proteomes" id="UP000075880">
    <property type="component" value="Unassembled WGS sequence"/>
</dbReference>
<reference evidence="1" key="1">
    <citation type="submission" date="2024-04" db="UniProtKB">
        <authorList>
            <consortium name="EnsemblMetazoa"/>
        </authorList>
    </citation>
    <scope>IDENTIFICATION</scope>
    <source>
        <strain evidence="1">EBRO</strain>
    </source>
</reference>
<dbReference type="EnsemblMetazoa" id="ENSAATROPT010779">
    <property type="protein sequence ID" value="ENSAATROPP009726"/>
    <property type="gene ID" value="ENSAATROPG008769"/>
</dbReference>
<proteinExistence type="predicted"/>
<protein>
    <submittedName>
        <fullName evidence="1">Uncharacterized protein</fullName>
    </submittedName>
</protein>
<evidence type="ECO:0000313" key="1">
    <source>
        <dbReference type="EnsemblMetazoa" id="ENSAATROPP009726"/>
    </source>
</evidence>
<keyword evidence="2" id="KW-1185">Reference proteome</keyword>
<organism evidence="1 2">
    <name type="scientific">Anopheles atroparvus</name>
    <name type="common">European mosquito</name>
    <dbReference type="NCBI Taxonomy" id="41427"/>
    <lineage>
        <taxon>Eukaryota</taxon>
        <taxon>Metazoa</taxon>
        <taxon>Ecdysozoa</taxon>
        <taxon>Arthropoda</taxon>
        <taxon>Hexapoda</taxon>
        <taxon>Insecta</taxon>
        <taxon>Pterygota</taxon>
        <taxon>Neoptera</taxon>
        <taxon>Endopterygota</taxon>
        <taxon>Diptera</taxon>
        <taxon>Nematocera</taxon>
        <taxon>Culicoidea</taxon>
        <taxon>Culicidae</taxon>
        <taxon>Anophelinae</taxon>
        <taxon>Anopheles</taxon>
    </lineage>
</organism>
<dbReference type="AlphaFoldDB" id="A0AAG5DEY7"/>
<sequence>MKFVVGLIVAFCSFSDRLSVYSISSDEDKFVKCDLDLDDPRILQQLPKECQNLDEATRILMLRETESFKQFHGKLLAYEASQGKDTESELYMDMDFRRELYAAAALHECQDNENSLEENVDCLVEKRARMIALIDSQS</sequence>